<protein>
    <submittedName>
        <fullName evidence="1">Uncharacterized protein</fullName>
    </submittedName>
</protein>
<dbReference type="HOGENOM" id="CLU_3183442_0_0_9"/>
<reference evidence="1 2" key="1">
    <citation type="submission" date="2013-02" db="EMBL/GenBank/DDBJ databases">
        <title>The Genome Sequence of Enterococcus pallens BAA-351.</title>
        <authorList>
            <consortium name="The Broad Institute Genome Sequencing Platform"/>
            <consortium name="The Broad Institute Genome Sequencing Center for Infectious Disease"/>
            <person name="Earl A.M."/>
            <person name="Gilmore M.S."/>
            <person name="Lebreton F."/>
            <person name="Walker B."/>
            <person name="Young S.K."/>
            <person name="Zeng Q."/>
            <person name="Gargeya S."/>
            <person name="Fitzgerald M."/>
            <person name="Haas B."/>
            <person name="Abouelleil A."/>
            <person name="Alvarado L."/>
            <person name="Arachchi H.M."/>
            <person name="Berlin A.M."/>
            <person name="Chapman S.B."/>
            <person name="Dewar J."/>
            <person name="Goldberg J."/>
            <person name="Griggs A."/>
            <person name="Gujja S."/>
            <person name="Hansen M."/>
            <person name="Howarth C."/>
            <person name="Imamovic A."/>
            <person name="Larimer J."/>
            <person name="McCowan C."/>
            <person name="Murphy C."/>
            <person name="Neiman D."/>
            <person name="Pearson M."/>
            <person name="Priest M."/>
            <person name="Roberts A."/>
            <person name="Saif S."/>
            <person name="Shea T."/>
            <person name="Sisk P."/>
            <person name="Sykes S."/>
            <person name="Wortman J."/>
            <person name="Nusbaum C."/>
            <person name="Birren B."/>
        </authorList>
    </citation>
    <scope>NUCLEOTIDE SEQUENCE [LARGE SCALE GENOMIC DNA]</scope>
    <source>
        <strain evidence="1 2">ATCC BAA-351</strain>
    </source>
</reference>
<comment type="caution">
    <text evidence="1">The sequence shown here is derived from an EMBL/GenBank/DDBJ whole genome shotgun (WGS) entry which is preliminary data.</text>
</comment>
<evidence type="ECO:0000313" key="1">
    <source>
        <dbReference type="EMBL" id="EOH90286.1"/>
    </source>
</evidence>
<keyword evidence="2" id="KW-1185">Reference proteome</keyword>
<accession>R2SBQ7</accession>
<gene>
    <name evidence="1" type="ORF">UAU_04115</name>
</gene>
<organism evidence="1 2">
    <name type="scientific">Enterococcus pallens ATCC BAA-351</name>
    <dbReference type="NCBI Taxonomy" id="1158607"/>
    <lineage>
        <taxon>Bacteria</taxon>
        <taxon>Bacillati</taxon>
        <taxon>Bacillota</taxon>
        <taxon>Bacilli</taxon>
        <taxon>Lactobacillales</taxon>
        <taxon>Enterococcaceae</taxon>
        <taxon>Enterococcus</taxon>
    </lineage>
</organism>
<dbReference type="EMBL" id="AJAQ01000036">
    <property type="protein sequence ID" value="EOH90286.1"/>
    <property type="molecule type" value="Genomic_DNA"/>
</dbReference>
<sequence>MKAADTKKESNKLPQLKSYNWGRDALRIPFLYGEIRYLVCKNMRLA</sequence>
<dbReference type="AlphaFoldDB" id="R2SBQ7"/>
<name>R2SBQ7_9ENTE</name>
<dbReference type="Proteomes" id="UP000013782">
    <property type="component" value="Unassembled WGS sequence"/>
</dbReference>
<evidence type="ECO:0000313" key="2">
    <source>
        <dbReference type="Proteomes" id="UP000013782"/>
    </source>
</evidence>
<proteinExistence type="predicted"/>